<name>A0A0S3R0N4_PHAAN</name>
<evidence type="ECO:0000313" key="2">
    <source>
        <dbReference type="Proteomes" id="UP000291084"/>
    </source>
</evidence>
<keyword evidence="2" id="KW-1185">Reference proteome</keyword>
<dbReference type="EMBL" id="AP015034">
    <property type="protein sequence ID" value="BAT74110.1"/>
    <property type="molecule type" value="Genomic_DNA"/>
</dbReference>
<gene>
    <name evidence="1" type="primary">Vigan.01G170800</name>
    <name evidence="1" type="ORF">VIGAN_01170800</name>
</gene>
<evidence type="ECO:0000313" key="1">
    <source>
        <dbReference type="EMBL" id="BAT74110.1"/>
    </source>
</evidence>
<reference evidence="1 2" key="1">
    <citation type="journal article" date="2015" name="Sci. Rep.">
        <title>The power of single molecule real-time sequencing technology in the de novo assembly of a eukaryotic genome.</title>
        <authorList>
            <person name="Sakai H."/>
            <person name="Naito K."/>
            <person name="Ogiso-Tanaka E."/>
            <person name="Takahashi Y."/>
            <person name="Iseki K."/>
            <person name="Muto C."/>
            <person name="Satou K."/>
            <person name="Teruya K."/>
            <person name="Shiroma A."/>
            <person name="Shimoji M."/>
            <person name="Hirano T."/>
            <person name="Itoh T."/>
            <person name="Kaga A."/>
            <person name="Tomooka N."/>
        </authorList>
    </citation>
    <scope>NUCLEOTIDE SEQUENCE [LARGE SCALE GENOMIC DNA]</scope>
    <source>
        <strain evidence="2">cv. Shumari</strain>
    </source>
</reference>
<dbReference type="AlphaFoldDB" id="A0A0S3R0N4"/>
<protein>
    <submittedName>
        <fullName evidence="1">Uncharacterized protein</fullName>
    </submittedName>
</protein>
<accession>A0A0S3R0N4</accession>
<sequence length="84" mass="9525">MGIRCSSNNIIHLWRGSKTALKSLTSLTKFCSFLINFKPLTLSNPLLCKLIVLPQVAYQVLNAFVVCLMEEVSHQTKRKMTNNK</sequence>
<proteinExistence type="predicted"/>
<organism evidence="1 2">
    <name type="scientific">Vigna angularis var. angularis</name>
    <dbReference type="NCBI Taxonomy" id="157739"/>
    <lineage>
        <taxon>Eukaryota</taxon>
        <taxon>Viridiplantae</taxon>
        <taxon>Streptophyta</taxon>
        <taxon>Embryophyta</taxon>
        <taxon>Tracheophyta</taxon>
        <taxon>Spermatophyta</taxon>
        <taxon>Magnoliopsida</taxon>
        <taxon>eudicotyledons</taxon>
        <taxon>Gunneridae</taxon>
        <taxon>Pentapetalae</taxon>
        <taxon>rosids</taxon>
        <taxon>fabids</taxon>
        <taxon>Fabales</taxon>
        <taxon>Fabaceae</taxon>
        <taxon>Papilionoideae</taxon>
        <taxon>50 kb inversion clade</taxon>
        <taxon>NPAAA clade</taxon>
        <taxon>indigoferoid/millettioid clade</taxon>
        <taxon>Phaseoleae</taxon>
        <taxon>Vigna</taxon>
    </lineage>
</organism>
<dbReference type="Proteomes" id="UP000291084">
    <property type="component" value="Chromosome 1"/>
</dbReference>